<feature type="chain" id="PRO_5046498993" description="Secreted protein" evidence="2">
    <location>
        <begin position="25"/>
        <end position="416"/>
    </location>
</feature>
<dbReference type="Proteomes" id="UP000599437">
    <property type="component" value="Unassembled WGS sequence"/>
</dbReference>
<dbReference type="EMBL" id="BMVO01000027">
    <property type="protein sequence ID" value="GHB25689.1"/>
    <property type="molecule type" value="Genomic_DNA"/>
</dbReference>
<evidence type="ECO:0008006" key="5">
    <source>
        <dbReference type="Google" id="ProtNLM"/>
    </source>
</evidence>
<sequence>MRAAKGIRHRGMVAVAVLASVLTAASCGTGSDATGSRASGSAEAADSGGKNAAPRASKGSLTWEFEHIAGVNGELTDIAVLASDDIWAVGTRFDGDRNAAHLLHYDGTQWKREPLPEALGAGLHPPLLEEIGEEALWLRPRTAEDATAANRWAQWDGTRWSAVPNPPPGNPGDFEAAGPNDIWAQSGERTAEHWDGTRWTSTRLPYDTSDLAVVGPGDVWAVGRRSTGPGTELGDDQSYSQPASTHWDGTSWKSVRTPQARFEKPLPPEPSAGLLQVIALGTGEVRAYGVHTFNHGEVENEPADQSVRLRWDGSQWVEQEPAPGGCARRTPVGSEGKALFLNGNWYMTDDGRCVKIKRHRLPLQTGARKGSNQSLWLKEIHRVPGTDEWVGAGHVQVNQSGDPFSAPVVVRLKRGG</sequence>
<keyword evidence="2" id="KW-0732">Signal</keyword>
<feature type="compositionally biased region" description="Low complexity" evidence="1">
    <location>
        <begin position="35"/>
        <end position="49"/>
    </location>
</feature>
<dbReference type="PROSITE" id="PS51257">
    <property type="entry name" value="PROKAR_LIPOPROTEIN"/>
    <property type="match status" value="1"/>
</dbReference>
<name>A0ABQ3E4K0_9ACTN</name>
<evidence type="ECO:0000256" key="1">
    <source>
        <dbReference type="SAM" id="MobiDB-lite"/>
    </source>
</evidence>
<accession>A0ABQ3E4K0</accession>
<keyword evidence="4" id="KW-1185">Reference proteome</keyword>
<comment type="caution">
    <text evidence="3">The sequence shown here is derived from an EMBL/GenBank/DDBJ whole genome shotgun (WGS) entry which is preliminary data.</text>
</comment>
<protein>
    <recommendedName>
        <fullName evidence="5">Secreted protein</fullName>
    </recommendedName>
</protein>
<gene>
    <name evidence="3" type="ORF">GCM10010346_56590</name>
</gene>
<reference evidence="4" key="1">
    <citation type="journal article" date="2019" name="Int. J. Syst. Evol. Microbiol.">
        <title>The Global Catalogue of Microorganisms (GCM) 10K type strain sequencing project: providing services to taxonomists for standard genome sequencing and annotation.</title>
        <authorList>
            <consortium name="The Broad Institute Genomics Platform"/>
            <consortium name="The Broad Institute Genome Sequencing Center for Infectious Disease"/>
            <person name="Wu L."/>
            <person name="Ma J."/>
        </authorList>
    </citation>
    <scope>NUCLEOTIDE SEQUENCE [LARGE SCALE GENOMIC DNA]</scope>
    <source>
        <strain evidence="4">JCM 4737</strain>
    </source>
</reference>
<feature type="signal peptide" evidence="2">
    <location>
        <begin position="1"/>
        <end position="24"/>
    </location>
</feature>
<organism evidence="3 4">
    <name type="scientific">Streptomyces chryseus</name>
    <dbReference type="NCBI Taxonomy" id="68186"/>
    <lineage>
        <taxon>Bacteria</taxon>
        <taxon>Bacillati</taxon>
        <taxon>Actinomycetota</taxon>
        <taxon>Actinomycetes</taxon>
        <taxon>Kitasatosporales</taxon>
        <taxon>Streptomycetaceae</taxon>
        <taxon>Streptomyces</taxon>
    </lineage>
</organism>
<evidence type="ECO:0000256" key="2">
    <source>
        <dbReference type="SAM" id="SignalP"/>
    </source>
</evidence>
<evidence type="ECO:0000313" key="3">
    <source>
        <dbReference type="EMBL" id="GHB25689.1"/>
    </source>
</evidence>
<proteinExistence type="predicted"/>
<feature type="compositionally biased region" description="Polar residues" evidence="1">
    <location>
        <begin position="237"/>
        <end position="251"/>
    </location>
</feature>
<feature type="region of interest" description="Disordered" evidence="1">
    <location>
        <begin position="28"/>
        <end position="56"/>
    </location>
</feature>
<feature type="region of interest" description="Disordered" evidence="1">
    <location>
        <begin position="224"/>
        <end position="251"/>
    </location>
</feature>
<evidence type="ECO:0000313" key="4">
    <source>
        <dbReference type="Proteomes" id="UP000599437"/>
    </source>
</evidence>
<dbReference type="RefSeq" id="WP_138895704.1">
    <property type="nucleotide sequence ID" value="NZ_BMVO01000027.1"/>
</dbReference>